<evidence type="ECO:0000259" key="8">
    <source>
        <dbReference type="PROSITE" id="PS51740"/>
    </source>
</evidence>
<dbReference type="InterPro" id="IPR037914">
    <property type="entry name" value="SpoVT-AbrB_sf"/>
</dbReference>
<reference evidence="9 10" key="1">
    <citation type="submission" date="2019-03" db="EMBL/GenBank/DDBJ databases">
        <authorList>
            <person name="Zhang S."/>
        </authorList>
    </citation>
    <scope>NUCLEOTIDE SEQUENCE [LARGE SCALE GENOMIC DNA]</scope>
    <source>
        <strain evidence="9 10">S4J41</strain>
    </source>
</reference>
<dbReference type="Pfam" id="PF02381">
    <property type="entry name" value="MraZ"/>
    <property type="match status" value="2"/>
</dbReference>
<dbReference type="OrthoDB" id="9807753at2"/>
<dbReference type="InterPro" id="IPR035642">
    <property type="entry name" value="MraZ_N"/>
</dbReference>
<comment type="caution">
    <text evidence="9">The sequence shown here is derived from an EMBL/GenBank/DDBJ whole genome shotgun (WGS) entry which is preliminary data.</text>
</comment>
<dbReference type="GO" id="GO:0000976">
    <property type="term" value="F:transcription cis-regulatory region binding"/>
    <property type="evidence" value="ECO:0007669"/>
    <property type="project" value="TreeGrafter"/>
</dbReference>
<dbReference type="NCBIfam" id="NF001476">
    <property type="entry name" value="PRK00326.2-2"/>
    <property type="match status" value="1"/>
</dbReference>
<name>A0A4R5F0S5_9RHOB</name>
<evidence type="ECO:0000256" key="5">
    <source>
        <dbReference type="ARBA" id="ARBA00023125"/>
    </source>
</evidence>
<dbReference type="PROSITE" id="PS51740">
    <property type="entry name" value="SPOVT_ABRB"/>
    <property type="match status" value="2"/>
</dbReference>
<dbReference type="PANTHER" id="PTHR34701">
    <property type="entry name" value="TRANSCRIPTIONAL REGULATOR MRAZ"/>
    <property type="match status" value="1"/>
</dbReference>
<keyword evidence="5 7" id="KW-0238">DNA-binding</keyword>
<dbReference type="InterPro" id="IPR038619">
    <property type="entry name" value="MraZ_sf"/>
</dbReference>
<dbReference type="InterPro" id="IPR020603">
    <property type="entry name" value="MraZ_dom"/>
</dbReference>
<evidence type="ECO:0000313" key="10">
    <source>
        <dbReference type="Proteomes" id="UP000294662"/>
    </source>
</evidence>
<dbReference type="CDD" id="cd16320">
    <property type="entry name" value="MraZ_N"/>
    <property type="match status" value="1"/>
</dbReference>
<keyword evidence="3" id="KW-0677">Repeat</keyword>
<keyword evidence="10" id="KW-1185">Reference proteome</keyword>
<dbReference type="InterPro" id="IPR003444">
    <property type="entry name" value="MraZ"/>
</dbReference>
<evidence type="ECO:0000256" key="1">
    <source>
        <dbReference type="ARBA" id="ARBA00013860"/>
    </source>
</evidence>
<keyword evidence="6 7" id="KW-0804">Transcription</keyword>
<comment type="subunit">
    <text evidence="7">Forms oligomers.</text>
</comment>
<comment type="subcellular location">
    <subcellularLocation>
        <location evidence="7">Cytoplasm</location>
        <location evidence="7">Nucleoid</location>
    </subcellularLocation>
</comment>
<dbReference type="SUPFAM" id="SSF89447">
    <property type="entry name" value="AbrB/MazE/MraZ-like"/>
    <property type="match status" value="1"/>
</dbReference>
<evidence type="ECO:0000256" key="4">
    <source>
        <dbReference type="ARBA" id="ARBA00023015"/>
    </source>
</evidence>
<dbReference type="Proteomes" id="UP000294662">
    <property type="component" value="Unassembled WGS sequence"/>
</dbReference>
<comment type="similarity">
    <text evidence="7">Belongs to the MraZ family.</text>
</comment>
<evidence type="ECO:0000256" key="2">
    <source>
        <dbReference type="ARBA" id="ARBA00022490"/>
    </source>
</evidence>
<dbReference type="InterPro" id="IPR035644">
    <property type="entry name" value="MraZ_C"/>
</dbReference>
<dbReference type="HAMAP" id="MF_01008">
    <property type="entry name" value="MraZ"/>
    <property type="match status" value="1"/>
</dbReference>
<dbReference type="GO" id="GO:2000143">
    <property type="term" value="P:negative regulation of DNA-templated transcription initiation"/>
    <property type="evidence" value="ECO:0007669"/>
    <property type="project" value="TreeGrafter"/>
</dbReference>
<gene>
    <name evidence="7 9" type="primary">mraZ</name>
    <name evidence="9" type="ORF">E1B25_02430</name>
</gene>
<dbReference type="CDD" id="cd16321">
    <property type="entry name" value="MraZ_C"/>
    <property type="match status" value="1"/>
</dbReference>
<keyword evidence="2 7" id="KW-0963">Cytoplasm</keyword>
<dbReference type="RefSeq" id="WP_132827078.1">
    <property type="nucleotide sequence ID" value="NZ_SMFP01000001.1"/>
</dbReference>
<feature type="domain" description="SpoVT-AbrB" evidence="8">
    <location>
        <begin position="8"/>
        <end position="63"/>
    </location>
</feature>
<evidence type="ECO:0000256" key="6">
    <source>
        <dbReference type="ARBA" id="ARBA00023163"/>
    </source>
</evidence>
<dbReference type="PANTHER" id="PTHR34701:SF1">
    <property type="entry name" value="TRANSCRIPTIONAL REGULATOR MRAZ"/>
    <property type="match status" value="1"/>
</dbReference>
<dbReference type="EMBL" id="SMFP01000001">
    <property type="protein sequence ID" value="TDE41088.1"/>
    <property type="molecule type" value="Genomic_DNA"/>
</dbReference>
<evidence type="ECO:0000256" key="3">
    <source>
        <dbReference type="ARBA" id="ARBA00022737"/>
    </source>
</evidence>
<evidence type="ECO:0000256" key="7">
    <source>
        <dbReference type="HAMAP-Rule" id="MF_01008"/>
    </source>
</evidence>
<dbReference type="GO" id="GO:0005737">
    <property type="term" value="C:cytoplasm"/>
    <property type="evidence" value="ECO:0007669"/>
    <property type="project" value="UniProtKB-UniRule"/>
</dbReference>
<accession>A0A4R5F0S5</accession>
<evidence type="ECO:0000313" key="9">
    <source>
        <dbReference type="EMBL" id="TDE41088.1"/>
    </source>
</evidence>
<dbReference type="GO" id="GO:0003700">
    <property type="term" value="F:DNA-binding transcription factor activity"/>
    <property type="evidence" value="ECO:0007669"/>
    <property type="project" value="UniProtKB-UniRule"/>
</dbReference>
<keyword evidence="4 7" id="KW-0805">Transcription regulation</keyword>
<protein>
    <recommendedName>
        <fullName evidence="1 7">Transcriptional regulator MraZ</fullName>
    </recommendedName>
</protein>
<dbReference type="InterPro" id="IPR007159">
    <property type="entry name" value="SpoVT-AbrB_dom"/>
</dbReference>
<feature type="domain" description="SpoVT-AbrB" evidence="8">
    <location>
        <begin position="91"/>
        <end position="134"/>
    </location>
</feature>
<dbReference type="AlphaFoldDB" id="A0A4R5F0S5"/>
<dbReference type="Gene3D" id="3.40.1550.20">
    <property type="entry name" value="Transcriptional regulator MraZ domain"/>
    <property type="match status" value="1"/>
</dbReference>
<proteinExistence type="inferred from homology"/>
<sequence>MSRRFRGEYTFKVDAKGRVSIPALFRRVLESGDPEYTEGLRPQLVIVYGPSDQPYLEAYTIEEIEKLEAKIERLPNSPLKRKLVRNITSRSHHTEVDPDGRLVLPLRQRDKIGLEKEAFFVGTSGTFQIWNPETYEAHLAEEEDEDLGFDLPEGTNQLDALDLALSRLDAPKDGS</sequence>
<organism evidence="9 10">
    <name type="scientific">Antarcticimicrobium sediminis</name>
    <dbReference type="NCBI Taxonomy" id="2546227"/>
    <lineage>
        <taxon>Bacteria</taxon>
        <taxon>Pseudomonadati</taxon>
        <taxon>Pseudomonadota</taxon>
        <taxon>Alphaproteobacteria</taxon>
        <taxon>Rhodobacterales</taxon>
        <taxon>Paracoccaceae</taxon>
        <taxon>Antarcticimicrobium</taxon>
    </lineage>
</organism>
<dbReference type="GO" id="GO:0009295">
    <property type="term" value="C:nucleoid"/>
    <property type="evidence" value="ECO:0007669"/>
    <property type="project" value="UniProtKB-SubCell"/>
</dbReference>